<accession>A0ABX0SEJ8</accession>
<evidence type="ECO:0000313" key="3">
    <source>
        <dbReference type="Proteomes" id="UP000749311"/>
    </source>
</evidence>
<evidence type="ECO:0000313" key="2">
    <source>
        <dbReference type="EMBL" id="NIH56810.1"/>
    </source>
</evidence>
<dbReference type="PANTHER" id="PTHR34595:SF7">
    <property type="entry name" value="SLL1039 PROTEIN"/>
    <property type="match status" value="1"/>
</dbReference>
<sequence>MDSLVGRYRAPEGVYDEMFDGQRPRPAYQAAYRLMQTMTDDGLVERAEYVRSTYLDQGVTFDVGGVEHPFPLDVVPRIILAHEWQTIEAGVQQRVTALEAFLSDVYGKGEVFKDGVIPRKVITTSRHFHRVAHGIQPANGVRIHVSGTDLVRGADGTFRVLEDNVRIPSGVSYVMTNRRAMSAAYPELMSLHQLRPVHDYPQMLLDALRAAAPKGAHEPNVVVLTPGVYNSAYFEHALLARMMGVELVEAGDLYCEGGQVKARTTRGSQTVHVIYRRIDDDFLDPMHFRSDSLLGVGGLLSVARAGNVTIANSVGNGVADDKLVCTYVPDLIRYYLSAEPILPGVQTWRLENPADLAEVLDRLDELVIKPVDGSGGKGVVIGPQASAAELATLRAQVLADPRTWIAQPVVQLSTVPTIVGHDLRPRHVDLRPFAVNDGEQVKVLPGGLTRVALKEGQLIVNSSQGGGSKDTWVLVDSDAGAAPPGPQVERGIQVSAVGASLSEVI</sequence>
<comment type="caution">
    <text evidence="2">The sequence shown here is derived from an EMBL/GenBank/DDBJ whole genome shotgun (WGS) entry which is preliminary data.</text>
</comment>
<dbReference type="EMBL" id="JAAMOZ010000001">
    <property type="protein sequence ID" value="NIH56810.1"/>
    <property type="molecule type" value="Genomic_DNA"/>
</dbReference>
<protein>
    <submittedName>
        <fullName evidence="2">Circularly permuted ATP-grasp superfamily protein</fullName>
    </submittedName>
</protein>
<dbReference type="Proteomes" id="UP000749311">
    <property type="component" value="Unassembled WGS sequence"/>
</dbReference>
<dbReference type="InterPro" id="IPR025841">
    <property type="entry name" value="CP_ATPgrasp_2"/>
</dbReference>
<name>A0ABX0SEJ8_9ACTN</name>
<dbReference type="SUPFAM" id="SSF56059">
    <property type="entry name" value="Glutathione synthetase ATP-binding domain-like"/>
    <property type="match status" value="1"/>
</dbReference>
<dbReference type="PANTHER" id="PTHR34595">
    <property type="entry name" value="BLR5612 PROTEIN"/>
    <property type="match status" value="1"/>
</dbReference>
<dbReference type="InterPro" id="IPR051680">
    <property type="entry name" value="ATP-dep_Glu-Cys_Ligase-2"/>
</dbReference>
<organism evidence="2 3">
    <name type="scientific">Brooklawnia cerclae</name>
    <dbReference type="NCBI Taxonomy" id="349934"/>
    <lineage>
        <taxon>Bacteria</taxon>
        <taxon>Bacillati</taxon>
        <taxon>Actinomycetota</taxon>
        <taxon>Actinomycetes</taxon>
        <taxon>Propionibacteriales</taxon>
        <taxon>Propionibacteriaceae</taxon>
        <taxon>Brooklawnia</taxon>
    </lineage>
</organism>
<dbReference type="Pfam" id="PF14403">
    <property type="entry name" value="CP_ATPgrasp_2"/>
    <property type="match status" value="1"/>
</dbReference>
<feature type="domain" description="Circularly permuted ATP-grasp type 2" evidence="1">
    <location>
        <begin position="76"/>
        <end position="452"/>
    </location>
</feature>
<dbReference type="PIRSF" id="PIRSF005522">
    <property type="entry name" value="UCP005522"/>
    <property type="match status" value="1"/>
</dbReference>
<proteinExistence type="predicted"/>
<dbReference type="InterPro" id="IPR016450">
    <property type="entry name" value="UCP005522"/>
</dbReference>
<dbReference type="Gene3D" id="3.30.1490.270">
    <property type="match status" value="1"/>
</dbReference>
<reference evidence="2 3" key="1">
    <citation type="submission" date="2020-02" db="EMBL/GenBank/DDBJ databases">
        <title>Sequencing the genomes of 1000 actinobacteria strains.</title>
        <authorList>
            <person name="Klenk H.-P."/>
        </authorList>
    </citation>
    <scope>NUCLEOTIDE SEQUENCE [LARGE SCALE GENOMIC DNA]</scope>
    <source>
        <strain evidence="2 3">DSM 19609</strain>
    </source>
</reference>
<keyword evidence="3" id="KW-1185">Reference proteome</keyword>
<dbReference type="Gene3D" id="3.40.50.11290">
    <property type="match status" value="1"/>
</dbReference>
<evidence type="ECO:0000259" key="1">
    <source>
        <dbReference type="Pfam" id="PF14403"/>
    </source>
</evidence>
<gene>
    <name evidence="2" type="ORF">FB473_001455</name>
</gene>
<dbReference type="RefSeq" id="WP_167166031.1">
    <property type="nucleotide sequence ID" value="NZ_BAAAOO010000015.1"/>
</dbReference>